<evidence type="ECO:0000256" key="1">
    <source>
        <dbReference type="ARBA" id="ARBA00004442"/>
    </source>
</evidence>
<sequence length="496" mass="55721">MKRLIKITLISFVLVHMVSCQDEFLVEEPSQFLTSDQLEVAAENNPDIVRGFLDGIYALNAEAASGGTTSHTDFGHKAYDLYSDMLVGDVALSVSTYGWYRADITEFQAPLDFTRQSNRQPWQFYYSIIRSANTVIGTLGGNDADPQLETNQHILGQAFALRAFSYFYLTQYFVNEYDPNAEVLPLLDETINTGLPKSTMGEVYTLMETDLNRSIDLLSTYSRPTKAQINQYVAKGLLAYVIASTKDESRLPEVIALTDDVIGNSGAQLTPESEALGGFNDLNNQGWLWGIDLNEDLGLGLISWWGQMDYYTYSYAWAGDPKVIDESLYDLIPADDIRKSQFNTGQDATAPALTPINKFYHPGRTAGGQTVVTTDYVYMRVAEMILLKAESHAKLNQPAPARAALKLLMEERVPDASYVDALNGSDLMNEIYLQTRIELWGEGKTYLAFKRNERTATRGENHLSFVGEEIPYNDERMTFEIPEREIQDNPFINTQN</sequence>
<feature type="domain" description="RagB/SusD" evidence="6">
    <location>
        <begin position="355"/>
        <end position="456"/>
    </location>
</feature>
<keyword evidence="4" id="KW-0472">Membrane</keyword>
<dbReference type="Proteomes" id="UP001597049">
    <property type="component" value="Unassembled WGS sequence"/>
</dbReference>
<feature type="domain" description="SusD-like N-terminal" evidence="7">
    <location>
        <begin position="112"/>
        <end position="239"/>
    </location>
</feature>
<evidence type="ECO:0000256" key="3">
    <source>
        <dbReference type="ARBA" id="ARBA00022729"/>
    </source>
</evidence>
<evidence type="ECO:0000256" key="2">
    <source>
        <dbReference type="ARBA" id="ARBA00006275"/>
    </source>
</evidence>
<dbReference type="InterPro" id="IPR012944">
    <property type="entry name" value="SusD_RagB_dom"/>
</dbReference>
<keyword evidence="3" id="KW-0732">Signal</keyword>
<evidence type="ECO:0000259" key="6">
    <source>
        <dbReference type="Pfam" id="PF07980"/>
    </source>
</evidence>
<dbReference type="InterPro" id="IPR033985">
    <property type="entry name" value="SusD-like_N"/>
</dbReference>
<name>A0ABW3GSW6_9FLAO</name>
<protein>
    <submittedName>
        <fullName evidence="8">RagB/SusD family nutrient uptake outer membrane protein</fullName>
    </submittedName>
</protein>
<evidence type="ECO:0000256" key="4">
    <source>
        <dbReference type="ARBA" id="ARBA00023136"/>
    </source>
</evidence>
<evidence type="ECO:0000256" key="5">
    <source>
        <dbReference type="ARBA" id="ARBA00023237"/>
    </source>
</evidence>
<keyword evidence="5" id="KW-0998">Cell outer membrane</keyword>
<dbReference type="InterPro" id="IPR011990">
    <property type="entry name" value="TPR-like_helical_dom_sf"/>
</dbReference>
<accession>A0ABW3GSW6</accession>
<comment type="caution">
    <text evidence="8">The sequence shown here is derived from an EMBL/GenBank/DDBJ whole genome shotgun (WGS) entry which is preliminary data.</text>
</comment>
<evidence type="ECO:0000259" key="7">
    <source>
        <dbReference type="Pfam" id="PF14322"/>
    </source>
</evidence>
<dbReference type="EMBL" id="JBHTIV010000009">
    <property type="protein sequence ID" value="MFD0932723.1"/>
    <property type="molecule type" value="Genomic_DNA"/>
</dbReference>
<evidence type="ECO:0000313" key="8">
    <source>
        <dbReference type="EMBL" id="MFD0932723.1"/>
    </source>
</evidence>
<organism evidence="8 9">
    <name type="scientific">Psychroflexus salinarum</name>
    <dbReference type="NCBI Taxonomy" id="546024"/>
    <lineage>
        <taxon>Bacteria</taxon>
        <taxon>Pseudomonadati</taxon>
        <taxon>Bacteroidota</taxon>
        <taxon>Flavobacteriia</taxon>
        <taxon>Flavobacteriales</taxon>
        <taxon>Flavobacteriaceae</taxon>
        <taxon>Psychroflexus</taxon>
    </lineage>
</organism>
<dbReference type="RefSeq" id="WP_379658027.1">
    <property type="nucleotide sequence ID" value="NZ_JBHTIV010000009.1"/>
</dbReference>
<dbReference type="Pfam" id="PF14322">
    <property type="entry name" value="SusD-like_3"/>
    <property type="match status" value="1"/>
</dbReference>
<dbReference type="Pfam" id="PF07980">
    <property type="entry name" value="SusD_RagB"/>
    <property type="match status" value="1"/>
</dbReference>
<dbReference type="SUPFAM" id="SSF48452">
    <property type="entry name" value="TPR-like"/>
    <property type="match status" value="1"/>
</dbReference>
<comment type="subcellular location">
    <subcellularLocation>
        <location evidence="1">Cell outer membrane</location>
    </subcellularLocation>
</comment>
<gene>
    <name evidence="8" type="ORF">ACFQ0R_08980</name>
</gene>
<proteinExistence type="inferred from homology"/>
<reference evidence="9" key="1">
    <citation type="journal article" date="2019" name="Int. J. Syst. Evol. Microbiol.">
        <title>The Global Catalogue of Microorganisms (GCM) 10K type strain sequencing project: providing services to taxonomists for standard genome sequencing and annotation.</title>
        <authorList>
            <consortium name="The Broad Institute Genomics Platform"/>
            <consortium name="The Broad Institute Genome Sequencing Center for Infectious Disease"/>
            <person name="Wu L."/>
            <person name="Ma J."/>
        </authorList>
    </citation>
    <scope>NUCLEOTIDE SEQUENCE [LARGE SCALE GENOMIC DNA]</scope>
    <source>
        <strain evidence="9">CCUG 56752</strain>
    </source>
</reference>
<keyword evidence="9" id="KW-1185">Reference proteome</keyword>
<comment type="similarity">
    <text evidence="2">Belongs to the SusD family.</text>
</comment>
<dbReference type="Gene3D" id="1.25.40.390">
    <property type="match status" value="1"/>
</dbReference>
<evidence type="ECO:0000313" key="9">
    <source>
        <dbReference type="Proteomes" id="UP001597049"/>
    </source>
</evidence>